<comment type="caution">
    <text evidence="1">The sequence shown here is derived from an EMBL/GenBank/DDBJ whole genome shotgun (WGS) entry which is preliminary data.</text>
</comment>
<name>A0ABT5BEH4_9BACT</name>
<protein>
    <submittedName>
        <fullName evidence="1">Uncharacterized protein</fullName>
    </submittedName>
</protein>
<sequence length="112" mass="11855">MQSMHTAKAIQYEPGGDTLRIRTVEAAPQAAPAMRDVQLALDPAGFLVAVQFDGEPARPGIALGPASAVASWVPARVLAMESGEVLVTMAAKRVRGGERSPYVPWAIYPETP</sequence>
<reference evidence="1 2" key="1">
    <citation type="submission" date="2022-11" db="EMBL/GenBank/DDBJ databases">
        <title>Minimal conservation of predation-associated metabolite biosynthetic gene clusters underscores biosynthetic potential of Myxococcota including descriptions for ten novel species: Archangium lansinium sp. nov., Myxococcus landrumus sp. nov., Nannocystis bai.</title>
        <authorList>
            <person name="Ahearne A."/>
            <person name="Stevens C."/>
            <person name="Dowd S."/>
        </authorList>
    </citation>
    <scope>NUCLEOTIDE SEQUENCE [LARGE SCALE GENOMIC DNA]</scope>
    <source>
        <strain evidence="1 2">NCELM</strain>
    </source>
</reference>
<gene>
    <name evidence="1" type="ORF">POL58_30455</name>
</gene>
<keyword evidence="2" id="KW-1185">Reference proteome</keyword>
<dbReference type="RefSeq" id="WP_272003328.1">
    <property type="nucleotide sequence ID" value="NZ_JAQNDN010000019.1"/>
</dbReference>
<evidence type="ECO:0000313" key="1">
    <source>
        <dbReference type="EMBL" id="MDC0672108.1"/>
    </source>
</evidence>
<dbReference type="EMBL" id="JAQNDN010000019">
    <property type="protein sequence ID" value="MDC0672108.1"/>
    <property type="molecule type" value="Genomic_DNA"/>
</dbReference>
<accession>A0ABT5BEH4</accession>
<proteinExistence type="predicted"/>
<evidence type="ECO:0000313" key="2">
    <source>
        <dbReference type="Proteomes" id="UP001217838"/>
    </source>
</evidence>
<dbReference type="Proteomes" id="UP001217838">
    <property type="component" value="Unassembled WGS sequence"/>
</dbReference>
<organism evidence="1 2">
    <name type="scientific">Nannocystis radixulma</name>
    <dbReference type="NCBI Taxonomy" id="2995305"/>
    <lineage>
        <taxon>Bacteria</taxon>
        <taxon>Pseudomonadati</taxon>
        <taxon>Myxococcota</taxon>
        <taxon>Polyangia</taxon>
        <taxon>Nannocystales</taxon>
        <taxon>Nannocystaceae</taxon>
        <taxon>Nannocystis</taxon>
    </lineage>
</organism>